<feature type="domain" description="Major facilitator superfamily (MFS) profile" evidence="7">
    <location>
        <begin position="111"/>
        <end position="576"/>
    </location>
</feature>
<dbReference type="EMBL" id="JANBOJ010000144">
    <property type="protein sequence ID" value="KAJ1721865.1"/>
    <property type="molecule type" value="Genomic_DNA"/>
</dbReference>
<dbReference type="PRINTS" id="PR01036">
    <property type="entry name" value="TCRTETB"/>
</dbReference>
<dbReference type="PROSITE" id="PS50850">
    <property type="entry name" value="MFS"/>
    <property type="match status" value="1"/>
</dbReference>
<feature type="compositionally biased region" description="Low complexity" evidence="5">
    <location>
        <begin position="20"/>
        <end position="33"/>
    </location>
</feature>
<evidence type="ECO:0000256" key="1">
    <source>
        <dbReference type="ARBA" id="ARBA00004141"/>
    </source>
</evidence>
<feature type="transmembrane region" description="Helical" evidence="6">
    <location>
        <begin position="371"/>
        <end position="391"/>
    </location>
</feature>
<dbReference type="InterPro" id="IPR011701">
    <property type="entry name" value="MFS"/>
</dbReference>
<evidence type="ECO:0000256" key="2">
    <source>
        <dbReference type="ARBA" id="ARBA00022692"/>
    </source>
</evidence>
<evidence type="ECO:0000313" key="9">
    <source>
        <dbReference type="Proteomes" id="UP001149813"/>
    </source>
</evidence>
<evidence type="ECO:0000256" key="3">
    <source>
        <dbReference type="ARBA" id="ARBA00022989"/>
    </source>
</evidence>
<feature type="transmembrane region" description="Helical" evidence="6">
    <location>
        <begin position="105"/>
        <end position="122"/>
    </location>
</feature>
<keyword evidence="3 6" id="KW-1133">Transmembrane helix</keyword>
<feature type="transmembrane region" description="Helical" evidence="6">
    <location>
        <begin position="201"/>
        <end position="222"/>
    </location>
</feature>
<dbReference type="GO" id="GO:0022857">
    <property type="term" value="F:transmembrane transporter activity"/>
    <property type="evidence" value="ECO:0007669"/>
    <property type="project" value="InterPro"/>
</dbReference>
<comment type="caution">
    <text evidence="8">The sequence shown here is derived from an EMBL/GenBank/DDBJ whole genome shotgun (WGS) entry which is preliminary data.</text>
</comment>
<proteinExistence type="predicted"/>
<dbReference type="Proteomes" id="UP001149813">
    <property type="component" value="Unassembled WGS sequence"/>
</dbReference>
<keyword evidence="4 6" id="KW-0472">Membrane</keyword>
<feature type="transmembrane region" description="Helical" evidence="6">
    <location>
        <begin position="332"/>
        <end position="351"/>
    </location>
</feature>
<feature type="transmembrane region" description="Helical" evidence="6">
    <location>
        <begin position="142"/>
        <end position="164"/>
    </location>
</feature>
<feature type="region of interest" description="Disordered" evidence="5">
    <location>
        <begin position="1"/>
        <end position="92"/>
    </location>
</feature>
<protein>
    <recommendedName>
        <fullName evidence="7">Major facilitator superfamily (MFS) profile domain-containing protein</fullName>
    </recommendedName>
</protein>
<reference evidence="8" key="1">
    <citation type="submission" date="2022-07" db="EMBL/GenBank/DDBJ databases">
        <title>Phylogenomic reconstructions and comparative analyses of Kickxellomycotina fungi.</title>
        <authorList>
            <person name="Reynolds N.K."/>
            <person name="Stajich J.E."/>
            <person name="Barry K."/>
            <person name="Grigoriev I.V."/>
            <person name="Crous P."/>
            <person name="Smith M.E."/>
        </authorList>
    </citation>
    <scope>NUCLEOTIDE SEQUENCE</scope>
    <source>
        <strain evidence="8">NBRC 32514</strain>
    </source>
</reference>
<dbReference type="InterPro" id="IPR036259">
    <property type="entry name" value="MFS_trans_sf"/>
</dbReference>
<feature type="transmembrane region" description="Helical" evidence="6">
    <location>
        <begin position="234"/>
        <end position="253"/>
    </location>
</feature>
<feature type="transmembrane region" description="Helical" evidence="6">
    <location>
        <begin position="265"/>
        <end position="288"/>
    </location>
</feature>
<feature type="transmembrane region" description="Helical" evidence="6">
    <location>
        <begin position="577"/>
        <end position="596"/>
    </location>
</feature>
<keyword evidence="9" id="KW-1185">Reference proteome</keyword>
<evidence type="ECO:0000256" key="5">
    <source>
        <dbReference type="SAM" id="MobiDB-lite"/>
    </source>
</evidence>
<dbReference type="InterPro" id="IPR020846">
    <property type="entry name" value="MFS_dom"/>
</dbReference>
<feature type="transmembrane region" description="Helical" evidence="6">
    <location>
        <begin position="300"/>
        <end position="320"/>
    </location>
</feature>
<dbReference type="PANTHER" id="PTHR23501:SF102">
    <property type="entry name" value="DRUG TRANSPORTER, PUTATIVE (AFU_ORTHOLOGUE AFUA_3G08530)-RELATED"/>
    <property type="match status" value="1"/>
</dbReference>
<organism evidence="8 9">
    <name type="scientific">Coemansia erecta</name>
    <dbReference type="NCBI Taxonomy" id="147472"/>
    <lineage>
        <taxon>Eukaryota</taxon>
        <taxon>Fungi</taxon>
        <taxon>Fungi incertae sedis</taxon>
        <taxon>Zoopagomycota</taxon>
        <taxon>Kickxellomycotina</taxon>
        <taxon>Kickxellomycetes</taxon>
        <taxon>Kickxellales</taxon>
        <taxon>Kickxellaceae</taxon>
        <taxon>Coemansia</taxon>
    </lineage>
</organism>
<dbReference type="Gene3D" id="1.20.1250.20">
    <property type="entry name" value="MFS general substrate transporter like domains"/>
    <property type="match status" value="2"/>
</dbReference>
<dbReference type="OrthoDB" id="10021397at2759"/>
<evidence type="ECO:0000256" key="4">
    <source>
        <dbReference type="ARBA" id="ARBA00023136"/>
    </source>
</evidence>
<accession>A0A9W7XZF7</accession>
<comment type="subcellular location">
    <subcellularLocation>
        <location evidence="1">Membrane</location>
        <topology evidence="1">Multi-pass membrane protein</topology>
    </subcellularLocation>
</comment>
<feature type="transmembrane region" description="Helical" evidence="6">
    <location>
        <begin position="176"/>
        <end position="195"/>
    </location>
</feature>
<dbReference type="SUPFAM" id="SSF103473">
    <property type="entry name" value="MFS general substrate transporter"/>
    <property type="match status" value="2"/>
</dbReference>
<evidence type="ECO:0000313" key="8">
    <source>
        <dbReference type="EMBL" id="KAJ1721865.1"/>
    </source>
</evidence>
<dbReference type="Pfam" id="PF07690">
    <property type="entry name" value="MFS_1"/>
    <property type="match status" value="1"/>
</dbReference>
<feature type="compositionally biased region" description="Basic and acidic residues" evidence="5">
    <location>
        <begin position="51"/>
        <end position="69"/>
    </location>
</feature>
<feature type="transmembrane region" description="Helical" evidence="6">
    <location>
        <begin position="411"/>
        <end position="430"/>
    </location>
</feature>
<evidence type="ECO:0000256" key="6">
    <source>
        <dbReference type="SAM" id="Phobius"/>
    </source>
</evidence>
<dbReference type="CDD" id="cd17502">
    <property type="entry name" value="MFS_Azr1_MDR_like"/>
    <property type="match status" value="1"/>
</dbReference>
<feature type="transmembrane region" description="Helical" evidence="6">
    <location>
        <begin position="501"/>
        <end position="522"/>
    </location>
</feature>
<keyword evidence="2 6" id="KW-0812">Transmembrane</keyword>
<name>A0A9W7XZF7_9FUNG</name>
<gene>
    <name evidence="8" type="ORF">LPJ53_003645</name>
</gene>
<dbReference type="AlphaFoldDB" id="A0A9W7XZF7"/>
<dbReference type="GO" id="GO:0005886">
    <property type="term" value="C:plasma membrane"/>
    <property type="evidence" value="ECO:0007669"/>
    <property type="project" value="TreeGrafter"/>
</dbReference>
<sequence length="619" mass="66150">MADTPRAEPIVPVDADTKDTTAVNTTSNSSTKSGVDIDGKATQGIVTATDDLTKQERAIETGSEIEKHGSAASDRDDDNDSDNDSTKRDETKFNTEKSILGSMSLQRMILTMTALGLAVFISSLDQTIVSGSLPTIAKQFDALGSVSWITTSFLLASTAMQPLYGRLSDIFGRIETLVAGLVVFLAGSAVCGASTSMGMLIGGRVVQGLGASSLMALSMVIISDISIERERGKITSVFAAIWAASSVLGPVFGGVFTQSKGGWPWVFYFSLPVGGAAGLFIILFLRLPRPRGSLVEKLKRVDFIGMVVLVGGIVMLLLALSFGGDTHPWDSPMVICLLVFSVITVAIFVIIEWKIPSEPIMPLRLFKNGNVGISLMQQLFIGATMFSPIFYVPIFFSVVMNSSPISAGLHLLPLMLPVPVFSIMTGFTVYKTGRYRELQWIGGTIMTAGIGLFRLLDENTTTGKSIGVLIPAGLGMGLTLQPMQLTLQTAIEGRDMATGTTLFVAIRSLGGSIGLAILQTVYTNTLSSSLANIISQFPEYAELILASANNQSLIYEAGVPAALKSAIILAYVKSLHYVFYGTIPFAAMVLILSLFIKHIPLRTVMIKTQGNSNVENNMD</sequence>
<dbReference type="PANTHER" id="PTHR23501">
    <property type="entry name" value="MAJOR FACILITATOR SUPERFAMILY"/>
    <property type="match status" value="1"/>
</dbReference>
<evidence type="ECO:0000259" key="7">
    <source>
        <dbReference type="PROSITE" id="PS50850"/>
    </source>
</evidence>